<proteinExistence type="predicted"/>
<dbReference type="GO" id="GO:0016151">
    <property type="term" value="F:nickel cation binding"/>
    <property type="evidence" value="ECO:0007669"/>
    <property type="project" value="InterPro"/>
</dbReference>
<dbReference type="InterPro" id="IPR002669">
    <property type="entry name" value="UreD"/>
</dbReference>
<keyword evidence="3" id="KW-1185">Reference proteome</keyword>
<dbReference type="OrthoDB" id="8677206at2"/>
<dbReference type="EMBL" id="QJSP01000001">
    <property type="protein sequence ID" value="PYE20726.1"/>
    <property type="molecule type" value="Genomic_DNA"/>
</dbReference>
<accession>A0A318RR64</accession>
<dbReference type="Pfam" id="PF01774">
    <property type="entry name" value="UreD"/>
    <property type="match status" value="1"/>
</dbReference>
<evidence type="ECO:0000313" key="3">
    <source>
        <dbReference type="Proteomes" id="UP000247591"/>
    </source>
</evidence>
<dbReference type="AlphaFoldDB" id="A0A318RR64"/>
<comment type="caution">
    <text evidence="2">The sequence shown here is derived from an EMBL/GenBank/DDBJ whole genome shotgun (WGS) entry which is preliminary data.</text>
</comment>
<evidence type="ECO:0000313" key="2">
    <source>
        <dbReference type="EMBL" id="PYE20726.1"/>
    </source>
</evidence>
<reference evidence="2 3" key="1">
    <citation type="submission" date="2018-06" db="EMBL/GenBank/DDBJ databases">
        <title>Genomic Encyclopedia of Type Strains, Phase IV (KMG-IV): sequencing the most valuable type-strain genomes for metagenomic binning, comparative biology and taxonomic classification.</title>
        <authorList>
            <person name="Goeker M."/>
        </authorList>
    </citation>
    <scope>NUCLEOTIDE SEQUENCE [LARGE SCALE GENOMIC DNA]</scope>
    <source>
        <strain evidence="2 3">DSM 45521</strain>
    </source>
</reference>
<dbReference type="RefSeq" id="WP_110467496.1">
    <property type="nucleotide sequence ID" value="NZ_QJSP01000001.1"/>
</dbReference>
<name>A0A318RR64_WILLI</name>
<organism evidence="2 3">
    <name type="scientific">Williamsia limnetica</name>
    <dbReference type="NCBI Taxonomy" id="882452"/>
    <lineage>
        <taxon>Bacteria</taxon>
        <taxon>Bacillati</taxon>
        <taxon>Actinomycetota</taxon>
        <taxon>Actinomycetes</taxon>
        <taxon>Mycobacteriales</taxon>
        <taxon>Nocardiaceae</taxon>
        <taxon>Williamsia</taxon>
    </lineage>
</organism>
<gene>
    <name evidence="2" type="ORF">DFR67_101117</name>
</gene>
<dbReference type="Proteomes" id="UP000247591">
    <property type="component" value="Unassembled WGS sequence"/>
</dbReference>
<evidence type="ECO:0000256" key="1">
    <source>
        <dbReference type="ARBA" id="ARBA00023186"/>
    </source>
</evidence>
<keyword evidence="1" id="KW-0143">Chaperone</keyword>
<sequence>MHTELHLVAVEGRSPRIRASGGIAVRQTGVDTLHMISSAATPLGGDLIEIHVEVGPGAHLNLHSVAAAVALPGPQDPRSELRWHITVAAGAGLVIDPLPTIVAAHAVHHSETVIDVAESGTIRVSERVQIGRFSEHLGRWSGRVRADVGGVPAVRHQLSIGRPDHDQLGGPSVLLSEFRFPDDRPDAVHPRANAARLGLAVGGSLTTVLSGTLNDAEQWAGDLAV</sequence>
<protein>
    <submittedName>
        <fullName evidence="2">Urease accessory protein</fullName>
    </submittedName>
</protein>